<dbReference type="SUPFAM" id="SSF52540">
    <property type="entry name" value="P-loop containing nucleoside triphosphate hydrolases"/>
    <property type="match status" value="1"/>
</dbReference>
<evidence type="ECO:0000313" key="4">
    <source>
        <dbReference type="EMBL" id="NHB98806.1"/>
    </source>
</evidence>
<protein>
    <submittedName>
        <fullName evidence="4">ATP-binding protein</fullName>
    </submittedName>
</protein>
<proteinExistence type="predicted"/>
<dbReference type="NCBIfam" id="NF038214">
    <property type="entry name" value="IS21_help_AAA"/>
    <property type="match status" value="1"/>
</dbReference>
<keyword evidence="1" id="KW-0547">Nucleotide-binding</keyword>
<keyword evidence="5" id="KW-1185">Reference proteome</keyword>
<dbReference type="GO" id="GO:0005524">
    <property type="term" value="F:ATP binding"/>
    <property type="evidence" value="ECO:0007669"/>
    <property type="project" value="UniProtKB-KW"/>
</dbReference>
<evidence type="ECO:0000259" key="3">
    <source>
        <dbReference type="Pfam" id="PF01695"/>
    </source>
</evidence>
<dbReference type="GO" id="GO:0006260">
    <property type="term" value="P:DNA replication"/>
    <property type="evidence" value="ECO:0007669"/>
    <property type="project" value="TreeGrafter"/>
</dbReference>
<dbReference type="PANTHER" id="PTHR30050:SF4">
    <property type="entry name" value="ATP-BINDING PROTEIN RV3427C IN INSERTION SEQUENCE-RELATED"/>
    <property type="match status" value="1"/>
</dbReference>
<dbReference type="InterPro" id="IPR028350">
    <property type="entry name" value="DNAC/IstB-like"/>
</dbReference>
<keyword evidence="2 4" id="KW-0067">ATP-binding</keyword>
<evidence type="ECO:0000313" key="5">
    <source>
        <dbReference type="Proteomes" id="UP000547931"/>
    </source>
</evidence>
<dbReference type="Pfam" id="PF01695">
    <property type="entry name" value="IstB_IS21"/>
    <property type="match status" value="1"/>
</dbReference>
<dbReference type="CDD" id="cd00009">
    <property type="entry name" value="AAA"/>
    <property type="match status" value="1"/>
</dbReference>
<name>A0A7X5TM71_9GAMM</name>
<accession>A0A7X5TM71</accession>
<dbReference type="PANTHER" id="PTHR30050">
    <property type="entry name" value="CHROMOSOMAL REPLICATION INITIATOR PROTEIN DNAA"/>
    <property type="match status" value="1"/>
</dbReference>
<dbReference type="PIRSF" id="PIRSF003073">
    <property type="entry name" value="DNAC_TnpB_IstB"/>
    <property type="match status" value="1"/>
</dbReference>
<dbReference type="EMBL" id="PUJV01000087">
    <property type="protein sequence ID" value="NHB98806.1"/>
    <property type="molecule type" value="Genomic_DNA"/>
</dbReference>
<organism evidence="4 5">
    <name type="scientific">Photorhabdus stackebrandtii</name>
    <dbReference type="NCBI Taxonomy" id="1123042"/>
    <lineage>
        <taxon>Bacteria</taxon>
        <taxon>Pseudomonadati</taxon>
        <taxon>Pseudomonadota</taxon>
        <taxon>Gammaproteobacteria</taxon>
        <taxon>Enterobacterales</taxon>
        <taxon>Morganellaceae</taxon>
        <taxon>Photorhabdus</taxon>
    </lineage>
</organism>
<comment type="caution">
    <text evidence="4">The sequence shown here is derived from an EMBL/GenBank/DDBJ whole genome shotgun (WGS) entry which is preliminary data.</text>
</comment>
<dbReference type="InterPro" id="IPR047661">
    <property type="entry name" value="IstB"/>
</dbReference>
<dbReference type="InterPro" id="IPR002611">
    <property type="entry name" value="IstB_ATP-bd"/>
</dbReference>
<feature type="domain" description="IstB-like ATP-binding" evidence="3">
    <location>
        <begin position="8"/>
        <end position="238"/>
    </location>
</feature>
<reference evidence="4 5" key="1">
    <citation type="submission" date="2018-02" db="EMBL/GenBank/DDBJ databases">
        <authorList>
            <person name="Machado R.A."/>
        </authorList>
    </citation>
    <scope>NUCLEOTIDE SEQUENCE [LARGE SCALE GENOMIC DNA]</scope>
    <source>
        <strain evidence="4 5">DSM 23271</strain>
    </source>
</reference>
<gene>
    <name evidence="4" type="ORF">C5470_21880</name>
</gene>
<evidence type="ECO:0000256" key="2">
    <source>
        <dbReference type="ARBA" id="ARBA00022840"/>
    </source>
</evidence>
<dbReference type="Gene3D" id="3.40.50.300">
    <property type="entry name" value="P-loop containing nucleotide triphosphate hydrolases"/>
    <property type="match status" value="1"/>
</dbReference>
<evidence type="ECO:0000256" key="1">
    <source>
        <dbReference type="ARBA" id="ARBA00022741"/>
    </source>
</evidence>
<dbReference type="AlphaFoldDB" id="A0A7X5TM71"/>
<sequence>MNTFYEHLTCLRLSGFRDALRQQVSLPSSYNEPGFEERLLLLVEEELTHRENQKADRLIKQAHFRLRGELEALDYRASRGLEKSQVRSLSQGHWLKHCQNLLLTGATGSGKTYLACALGRHYCRQGYVVYYYRLKGLLELCRQCHGDGSYPRLLNKLSRSQLLILDDWGLEVLTSDQRSDLLEIVDQFYQRGSVLLVSQLPIEKWYQMIGDATHADAILDRLVHGSIKVELKGESMRKVCSTLTDGDQSI</sequence>
<dbReference type="Proteomes" id="UP000547931">
    <property type="component" value="Unassembled WGS sequence"/>
</dbReference>
<dbReference type="InterPro" id="IPR027417">
    <property type="entry name" value="P-loop_NTPase"/>
</dbReference>
<dbReference type="RefSeq" id="WP_166291824.1">
    <property type="nucleotide sequence ID" value="NZ_CAWPIE010000087.1"/>
</dbReference>